<organism evidence="3">
    <name type="scientific">uncultured Thiotrichaceae bacterium</name>
    <dbReference type="NCBI Taxonomy" id="298394"/>
    <lineage>
        <taxon>Bacteria</taxon>
        <taxon>Pseudomonadati</taxon>
        <taxon>Pseudomonadota</taxon>
        <taxon>Gammaproteobacteria</taxon>
        <taxon>Thiotrichales</taxon>
        <taxon>Thiotrichaceae</taxon>
        <taxon>environmental samples</taxon>
    </lineage>
</organism>
<sequence>MPKNTMKYLKGFHTSNDDELDYAIPNPAGWKKESKEVFIQEYDVSYQFHTYFHPYTSELTERLIREGTSGIQKTDTEYEPNGALLSGSVEVALVQEASLTINRGQPFALANDLHTKTIEGAKTDLESKLRMRFETDVNVKLAIAEKESLVIAILLNSLELNKKIGESFTIKDQNAYLKSRLGKGIKVILLDNNVKAIRGDGKDAGDVVLIPAQTELLIDAGTDIVLPEQQVTLTDKKRRPIDEFFDGDFFEDNYSPNPDVVTHPYPVKDLDFSSGGAYSAYNWELFFHIPITIAIHLSKNHRFAEAQHWFHYIFDPTDNSTDPEPDRFWKVRPFHSADIKNAEQILMNLATEQDAELLKDTINSIQKWKELPFRPHMIARYRHPAYMRKTLMAYLDNLIAWGDSLFRQDTGEAIDEAMILYVLAANILGPRPQPVPKKGSIRPQTYANLRRDLREFGAVMRELEASIGFDLFPLPTDENHKDDRQIATVRSLGQALYFCVPHNDKLLEYWDTVADRLFKIRNSLNLQGVFRQLALFEPPIDPALLAKAAAAGLDIASIVNGLNQPLPLVRFQLLVQKATEIAQEVKSLGNNLLSAMEKEDGEAMAILRAKHEQIVMEMVEQVKYAQLQEAIKSREGLEKSFALVVQRYTYYERQLGTKPDKIVIPELDELDQDILTKMKFSSQEEGIQNSKLNTLQMNIVEDVGFAGGKIISSHENRESVLLEGAQAAADVANLLNTIGSASYIVPNINIKMQPLGTGKEVKLPGGKVFGDIKASSASAAKALSDRLNFEANRAKRIDVFERRQRNWAYQSNLAAGEINQIFKQIRAAEIRQAIAEKELESHRKQMKHVEEIKHFLNEEGNNRKGKKGNKALYTWMKREVKSLYGQCFQFAFDIAKKAERALQHELGKPDLSYLQFGYLSGKEGLLAGEKLYLDIKRMEMAYHDQNQREYELTKHISLLQLDPLALVQLRTTGHCTVELPEAFFDVDGPGHFFRRVKNVAVSIPCVTGPYASVNCTLTLLKSSIRKSPALQEQYARIDAEDRRFSDHFGSLQSIVTSSAQNDSGLFETNLHDERYLPFENSGVISEWQLQLPANPAQGDACQFDYATISDVILHMRYTAREGGKLLRDAAKANFRTQAIGNVRLFSIRHEFPAEWSKLQTAQGKDISYVLNIQLGKNHYPYWTRGQVKTIEELKVFARVAGGLNSLKMYSGTEINEEGKRVLTDQLGEELTVKSLSGLLEASLTNVFTNPVGDIVMHFDKKVLEEHEILDFWLAVKWSKE</sequence>
<keyword evidence="1" id="KW-0175">Coiled coil</keyword>
<proteinExistence type="predicted"/>
<evidence type="ECO:0000259" key="2">
    <source>
        <dbReference type="Pfam" id="PF18276"/>
    </source>
</evidence>
<reference evidence="3" key="1">
    <citation type="submission" date="2020-01" db="EMBL/GenBank/DDBJ databases">
        <authorList>
            <person name="Meier V. D."/>
            <person name="Meier V D."/>
        </authorList>
    </citation>
    <scope>NUCLEOTIDE SEQUENCE</scope>
    <source>
        <strain evidence="3">HLG_WM_MAG_07</strain>
    </source>
</reference>
<accession>A0A6S6SMN8</accession>
<feature type="domain" description="Tc toxin complex TcA C-terminal TcB-binding" evidence="2">
    <location>
        <begin position="823"/>
        <end position="1119"/>
    </location>
</feature>
<dbReference type="EMBL" id="CACVAY010000033">
    <property type="protein sequence ID" value="CAA6807459.1"/>
    <property type="molecule type" value="Genomic_DNA"/>
</dbReference>
<evidence type="ECO:0000313" key="3">
    <source>
        <dbReference type="EMBL" id="CAA6807459.1"/>
    </source>
</evidence>
<dbReference type="Pfam" id="PF18276">
    <property type="entry name" value="TcA_TcB_BD"/>
    <property type="match status" value="1"/>
</dbReference>
<evidence type="ECO:0000256" key="1">
    <source>
        <dbReference type="SAM" id="Coils"/>
    </source>
</evidence>
<feature type="coiled-coil region" evidence="1">
    <location>
        <begin position="825"/>
        <end position="859"/>
    </location>
</feature>
<protein>
    <submittedName>
        <fullName evidence="3">Insecticidal toxin complex protein TccB1</fullName>
    </submittedName>
</protein>
<name>A0A6S6SMN8_9GAMM</name>
<dbReference type="AlphaFoldDB" id="A0A6S6SMN8"/>
<gene>
    <name evidence="3" type="ORF">HELGO_WM12417</name>
</gene>
<dbReference type="InterPro" id="IPR040840">
    <property type="entry name" value="TcA_TcB_BD"/>
</dbReference>